<dbReference type="AlphaFoldDB" id="A0A5M6ISI8"/>
<comment type="subcellular location">
    <subcellularLocation>
        <location evidence="1">Cell membrane</location>
        <topology evidence="1">Multi-pass membrane protein</topology>
    </subcellularLocation>
</comment>
<dbReference type="GO" id="GO:0017004">
    <property type="term" value="P:cytochrome complex assembly"/>
    <property type="evidence" value="ECO:0007669"/>
    <property type="project" value="UniProtKB-KW"/>
</dbReference>
<dbReference type="Proteomes" id="UP000325255">
    <property type="component" value="Unassembled WGS sequence"/>
</dbReference>
<dbReference type="GO" id="GO:0005886">
    <property type="term" value="C:plasma membrane"/>
    <property type="evidence" value="ECO:0007669"/>
    <property type="project" value="UniProtKB-SubCell"/>
</dbReference>
<accession>A0A5M6ISI8</accession>
<comment type="caution">
    <text evidence="10">The sequence shown here is derived from an EMBL/GenBank/DDBJ whole genome shotgun (WGS) entry which is preliminary data.</text>
</comment>
<reference evidence="10 11" key="1">
    <citation type="submission" date="2019-09" db="EMBL/GenBank/DDBJ databases">
        <title>Genome sequence of Rhodovastum atsumiense, a diverse member of the Acetobacteraceae family of non-sulfur purple photosynthetic bacteria.</title>
        <authorList>
            <person name="Meyer T."/>
            <person name="Kyndt J."/>
        </authorList>
    </citation>
    <scope>NUCLEOTIDE SEQUENCE [LARGE SCALE GENOMIC DNA]</scope>
    <source>
        <strain evidence="10 11">DSM 21279</strain>
    </source>
</reference>
<keyword evidence="3 7" id="KW-0812">Transmembrane</keyword>
<dbReference type="Gene3D" id="3.40.30.10">
    <property type="entry name" value="Glutaredoxin"/>
    <property type="match status" value="1"/>
</dbReference>
<gene>
    <name evidence="10" type="ORF">F1189_17365</name>
</gene>
<evidence type="ECO:0000313" key="10">
    <source>
        <dbReference type="EMBL" id="KAA5610847.1"/>
    </source>
</evidence>
<feature type="transmembrane region" description="Helical" evidence="7">
    <location>
        <begin position="479"/>
        <end position="497"/>
    </location>
</feature>
<dbReference type="CDD" id="cd02953">
    <property type="entry name" value="DsbDgamma"/>
    <property type="match status" value="1"/>
</dbReference>
<dbReference type="PANTHER" id="PTHR32234">
    <property type="entry name" value="THIOL:DISULFIDE INTERCHANGE PROTEIN DSBD"/>
    <property type="match status" value="1"/>
</dbReference>
<dbReference type="InterPro" id="IPR013766">
    <property type="entry name" value="Thioredoxin_domain"/>
</dbReference>
<organism evidence="10 11">
    <name type="scientific">Rhodovastum atsumiense</name>
    <dbReference type="NCBI Taxonomy" id="504468"/>
    <lineage>
        <taxon>Bacteria</taxon>
        <taxon>Pseudomonadati</taxon>
        <taxon>Pseudomonadota</taxon>
        <taxon>Alphaproteobacteria</taxon>
        <taxon>Acetobacterales</taxon>
        <taxon>Acetobacteraceae</taxon>
        <taxon>Rhodovastum</taxon>
    </lineage>
</organism>
<dbReference type="OrthoDB" id="9811036at2"/>
<evidence type="ECO:0000256" key="6">
    <source>
        <dbReference type="ARBA" id="ARBA00023136"/>
    </source>
</evidence>
<dbReference type="PANTHER" id="PTHR32234:SF3">
    <property type="entry name" value="SUPPRESSION OF COPPER SENSITIVITY PROTEIN"/>
    <property type="match status" value="1"/>
</dbReference>
<keyword evidence="11" id="KW-1185">Reference proteome</keyword>
<feature type="domain" description="Thioredoxin" evidence="9">
    <location>
        <begin position="549"/>
        <end position="678"/>
    </location>
</feature>
<sequence>MVHRSVWLALVLLLLPVVARAVESAPATSPHAIVTLSAETDSYRPGEPFRLGLRFRLAPGWHVYWRNPGDAGSPPEIAWTLPQGATAGEIAWPAPGRETFGQVTSYVYSQEVVLPVRITPPPGDAPLEIAAAANWLVCEKICVPEEGQFRLTLPPGPAEPTPEAALFAAADRRLPQPSPFPASLAPDGQLHVSGQGLSATTVQDAWFFPDAWGGIDQNAPQTLQIGTEGLTLRLMPGPQFGPDRPLSGVLALRDPQGNESFLTLSATPLAASPPGVGAVEALLLALAGGLVLNLMPCVFPVLAMKALAIARLSGHARRTVRAQALGYTAGAVLAFLALGAALLGLRAAGTAIGWGFQFQSPLFVAVLAWLLFAMGLNLSGVYAIGGRFAGAGQDLAGRGDLLGSVATGALAVVVATPCTAPFMGSAMAAATVAPAPLALGVFAALGLGLALPYALLAAVPRLAGLLPRPGAWMEVLRQALAFPLYGAAIWLLWVASRQSGPDGVVLVAGGMGLLGLAAWALGLAQRTAGRGRRAAQGIALAAALAACALLPSLTASAGPAPGSADGSEPFSPARLAELRAAGRPVFVDMTAAWCVTCLVNEKVALAPREVRDAFAAHDVAYLKGDWTRQDPEITAFLRAAGRDGVPLYVYYPPRGEPVVLPQILTPALVLAQVQSQSSQN</sequence>
<keyword evidence="6 7" id="KW-0472">Membrane</keyword>
<dbReference type="EMBL" id="VWPK01000027">
    <property type="protein sequence ID" value="KAA5610847.1"/>
    <property type="molecule type" value="Genomic_DNA"/>
</dbReference>
<evidence type="ECO:0000256" key="7">
    <source>
        <dbReference type="SAM" id="Phobius"/>
    </source>
</evidence>
<dbReference type="InterPro" id="IPR035671">
    <property type="entry name" value="DsbD_gamma"/>
</dbReference>
<evidence type="ECO:0000256" key="1">
    <source>
        <dbReference type="ARBA" id="ARBA00004651"/>
    </source>
</evidence>
<dbReference type="Pfam" id="PF13899">
    <property type="entry name" value="Thioredoxin_7"/>
    <property type="match status" value="1"/>
</dbReference>
<feature type="transmembrane region" description="Helical" evidence="7">
    <location>
        <begin position="363"/>
        <end position="389"/>
    </location>
</feature>
<keyword evidence="5 7" id="KW-1133">Transmembrane helix</keyword>
<feature type="transmembrane region" description="Helical" evidence="7">
    <location>
        <begin position="401"/>
        <end position="423"/>
    </location>
</feature>
<evidence type="ECO:0000313" key="11">
    <source>
        <dbReference type="Proteomes" id="UP000325255"/>
    </source>
</evidence>
<name>A0A5M6ISI8_9PROT</name>
<dbReference type="GO" id="GO:0015035">
    <property type="term" value="F:protein-disulfide reductase activity"/>
    <property type="evidence" value="ECO:0007669"/>
    <property type="project" value="TreeGrafter"/>
</dbReference>
<keyword evidence="2" id="KW-1003">Cell membrane</keyword>
<evidence type="ECO:0000256" key="8">
    <source>
        <dbReference type="SAM" id="SignalP"/>
    </source>
</evidence>
<proteinExistence type="predicted"/>
<dbReference type="SUPFAM" id="SSF52833">
    <property type="entry name" value="Thioredoxin-like"/>
    <property type="match status" value="1"/>
</dbReference>
<feature type="transmembrane region" description="Helical" evidence="7">
    <location>
        <begin position="503"/>
        <end position="522"/>
    </location>
</feature>
<feature type="transmembrane region" description="Helical" evidence="7">
    <location>
        <begin position="534"/>
        <end position="553"/>
    </location>
</feature>
<evidence type="ECO:0000256" key="4">
    <source>
        <dbReference type="ARBA" id="ARBA00022748"/>
    </source>
</evidence>
<feature type="transmembrane region" description="Helical" evidence="7">
    <location>
        <begin position="324"/>
        <end position="343"/>
    </location>
</feature>
<feature type="chain" id="PRO_5024344659" description="Thioredoxin domain-containing protein" evidence="8">
    <location>
        <begin position="22"/>
        <end position="680"/>
    </location>
</feature>
<evidence type="ECO:0000256" key="2">
    <source>
        <dbReference type="ARBA" id="ARBA00022475"/>
    </source>
</evidence>
<keyword evidence="4" id="KW-0201">Cytochrome c-type biogenesis</keyword>
<evidence type="ECO:0000256" key="3">
    <source>
        <dbReference type="ARBA" id="ARBA00022692"/>
    </source>
</evidence>
<evidence type="ECO:0000259" key="9">
    <source>
        <dbReference type="PROSITE" id="PS51352"/>
    </source>
</evidence>
<dbReference type="PROSITE" id="PS51352">
    <property type="entry name" value="THIOREDOXIN_2"/>
    <property type="match status" value="1"/>
</dbReference>
<feature type="signal peptide" evidence="8">
    <location>
        <begin position="1"/>
        <end position="21"/>
    </location>
</feature>
<feature type="transmembrane region" description="Helical" evidence="7">
    <location>
        <begin position="435"/>
        <end position="459"/>
    </location>
</feature>
<feature type="transmembrane region" description="Helical" evidence="7">
    <location>
        <begin position="281"/>
        <end position="303"/>
    </location>
</feature>
<dbReference type="InterPro" id="IPR028250">
    <property type="entry name" value="DsbDN"/>
</dbReference>
<dbReference type="Pfam" id="PF11412">
    <property type="entry name" value="DsbD_N"/>
    <property type="match status" value="1"/>
</dbReference>
<evidence type="ECO:0000256" key="5">
    <source>
        <dbReference type="ARBA" id="ARBA00022989"/>
    </source>
</evidence>
<protein>
    <recommendedName>
        <fullName evidence="9">Thioredoxin domain-containing protein</fullName>
    </recommendedName>
</protein>
<dbReference type="Pfam" id="PF02683">
    <property type="entry name" value="DsbD_TM"/>
    <property type="match status" value="1"/>
</dbReference>
<keyword evidence="8" id="KW-0732">Signal</keyword>
<dbReference type="GO" id="GO:0045454">
    <property type="term" value="P:cell redox homeostasis"/>
    <property type="evidence" value="ECO:0007669"/>
    <property type="project" value="TreeGrafter"/>
</dbReference>
<dbReference type="InterPro" id="IPR036249">
    <property type="entry name" value="Thioredoxin-like_sf"/>
</dbReference>
<dbReference type="InterPro" id="IPR003834">
    <property type="entry name" value="Cyt_c_assmbl_TM_dom"/>
</dbReference>